<dbReference type="InterPro" id="IPR036249">
    <property type="entry name" value="Thioredoxin-like_sf"/>
</dbReference>
<dbReference type="Gene3D" id="3.40.30.10">
    <property type="entry name" value="Glutaredoxin"/>
    <property type="match status" value="1"/>
</dbReference>
<dbReference type="PROSITE" id="PS50404">
    <property type="entry name" value="GST_NTER"/>
    <property type="match status" value="1"/>
</dbReference>
<comment type="similarity">
    <text evidence="1">Belongs to the GST superfamily.</text>
</comment>
<dbReference type="InterPro" id="IPR004046">
    <property type="entry name" value="GST_C"/>
</dbReference>
<dbReference type="Pfam" id="PF02798">
    <property type="entry name" value="GST_N"/>
    <property type="match status" value="1"/>
</dbReference>
<evidence type="ECO:0000259" key="2">
    <source>
        <dbReference type="PROSITE" id="PS50404"/>
    </source>
</evidence>
<dbReference type="Proteomes" id="UP000515123">
    <property type="component" value="Linkage group 21"/>
</dbReference>
<dbReference type="SUPFAM" id="SSF52833">
    <property type="entry name" value="Thioredoxin-like"/>
    <property type="match status" value="1"/>
</dbReference>
<dbReference type="GO" id="GO:0004364">
    <property type="term" value="F:glutathione transferase activity"/>
    <property type="evidence" value="ECO:0007669"/>
    <property type="project" value="InterPro"/>
</dbReference>
<dbReference type="InterPro" id="IPR040079">
    <property type="entry name" value="Glutathione_S-Trfase"/>
</dbReference>
<proteinExistence type="inferred from homology"/>
<dbReference type="Gramene" id="Aco007914.1.mrna1">
    <property type="protein sequence ID" value="Aco007914.1.mrna1"/>
    <property type="gene ID" value="Aco007914.1.path1"/>
</dbReference>
<dbReference type="InterPro" id="IPR004045">
    <property type="entry name" value="Glutathione_S-Trfase_N"/>
</dbReference>
<feature type="domain" description="GST C-terminal" evidence="3">
    <location>
        <begin position="150"/>
        <end position="284"/>
    </location>
</feature>
<dbReference type="InterPro" id="IPR036282">
    <property type="entry name" value="Glutathione-S-Trfase_C_sf"/>
</dbReference>
<evidence type="ECO:0000313" key="5">
    <source>
        <dbReference type="RefSeq" id="XP_020112192.1"/>
    </source>
</evidence>
<dbReference type="InterPro" id="IPR010987">
    <property type="entry name" value="Glutathione-S-Trfase_C-like"/>
</dbReference>
<dbReference type="CDD" id="cd00570">
    <property type="entry name" value="GST_N_family"/>
    <property type="match status" value="1"/>
</dbReference>
<dbReference type="SUPFAM" id="SSF47616">
    <property type="entry name" value="GST C-terminal domain-like"/>
    <property type="match status" value="1"/>
</dbReference>
<sequence length="303" mass="35699">MQLKTFLRFSPQRTKARKSPENESSRTLSIPLSPPLLVMQLYHHPYSMNSQKVRLALEEKGIDYTSYHVNPLTGKNMDASFFRMNPSGKLPVFQNGAHVIFQTIDIILYIDRLTVSLTGEDTPISSEVMAWIQKIEGWNPKMFTLSHVPKKYRSFVSKFIRRVIISRMAEAPDLASMYHTKLREAYDKEEKLKDPEIVKQSEEKLSRLLDDAELQLDQTKYLVGDEFTLADAMFVPILVRITLLDLEEEYITCRPKMEEYYKLVKRRPSYEVVIGKYFRGWRKYRTHLKTLCFLSVRSMFRRY</sequence>
<dbReference type="SFLD" id="SFLDG00358">
    <property type="entry name" value="Main_(cytGST)"/>
    <property type="match status" value="1"/>
</dbReference>
<feature type="domain" description="GST N-terminal" evidence="2">
    <location>
        <begin position="37"/>
        <end position="118"/>
    </location>
</feature>
<keyword evidence="4" id="KW-1185">Reference proteome</keyword>
<gene>
    <name evidence="5" type="primary">LOC109726812</name>
</gene>
<dbReference type="OrthoDB" id="418495at2759"/>
<evidence type="ECO:0000259" key="3">
    <source>
        <dbReference type="PROSITE" id="PS50405"/>
    </source>
</evidence>
<reference evidence="5" key="2">
    <citation type="submission" date="2025-08" db="UniProtKB">
        <authorList>
            <consortium name="RefSeq"/>
        </authorList>
    </citation>
    <scope>IDENTIFICATION</scope>
    <source>
        <tissue evidence="5">Leaf</tissue>
    </source>
</reference>
<dbReference type="InterPro" id="IPR044617">
    <property type="entry name" value="TCHQD"/>
</dbReference>
<dbReference type="PANTHER" id="PTHR45374">
    <property type="entry name" value="GLUTATHIONE S-TRANSFERASE TCHQD"/>
    <property type="match status" value="1"/>
</dbReference>
<dbReference type="Pfam" id="PF00043">
    <property type="entry name" value="GST_C"/>
    <property type="match status" value="1"/>
</dbReference>
<dbReference type="AlphaFoldDB" id="A0A6P5GWP7"/>
<dbReference type="PROSITE" id="PS50405">
    <property type="entry name" value="GST_CTER"/>
    <property type="match status" value="1"/>
</dbReference>
<dbReference type="GeneID" id="109726812"/>
<reference evidence="4" key="1">
    <citation type="journal article" date="2015" name="Nat. Genet.">
        <title>The pineapple genome and the evolution of CAM photosynthesis.</title>
        <authorList>
            <person name="Ming R."/>
            <person name="VanBuren R."/>
            <person name="Wai C.M."/>
            <person name="Tang H."/>
            <person name="Schatz M.C."/>
            <person name="Bowers J.E."/>
            <person name="Lyons E."/>
            <person name="Wang M.L."/>
            <person name="Chen J."/>
            <person name="Biggers E."/>
            <person name="Zhang J."/>
            <person name="Huang L."/>
            <person name="Zhang L."/>
            <person name="Miao W."/>
            <person name="Zhang J."/>
            <person name="Ye Z."/>
            <person name="Miao C."/>
            <person name="Lin Z."/>
            <person name="Wang H."/>
            <person name="Zhou H."/>
            <person name="Yim W.C."/>
            <person name="Priest H.D."/>
            <person name="Zheng C."/>
            <person name="Woodhouse M."/>
            <person name="Edger P.P."/>
            <person name="Guyot R."/>
            <person name="Guo H.B."/>
            <person name="Guo H."/>
            <person name="Zheng G."/>
            <person name="Singh R."/>
            <person name="Sharma A."/>
            <person name="Min X."/>
            <person name="Zheng Y."/>
            <person name="Lee H."/>
            <person name="Gurtowski J."/>
            <person name="Sedlazeck F.J."/>
            <person name="Harkess A."/>
            <person name="McKain M.R."/>
            <person name="Liao Z."/>
            <person name="Fang J."/>
            <person name="Liu J."/>
            <person name="Zhang X."/>
            <person name="Zhang Q."/>
            <person name="Hu W."/>
            <person name="Qin Y."/>
            <person name="Wang K."/>
            <person name="Chen L.Y."/>
            <person name="Shirley N."/>
            <person name="Lin Y.R."/>
            <person name="Liu L.Y."/>
            <person name="Hernandez A.G."/>
            <person name="Wright C.L."/>
            <person name="Bulone V."/>
            <person name="Tuskan G.A."/>
            <person name="Heath K."/>
            <person name="Zee F."/>
            <person name="Moore P.H."/>
            <person name="Sunkar R."/>
            <person name="Leebens-Mack J.H."/>
            <person name="Mockler T."/>
            <person name="Bennetzen J.L."/>
            <person name="Freeling M."/>
            <person name="Sankoff D."/>
            <person name="Paterson A.H."/>
            <person name="Zhu X."/>
            <person name="Yang X."/>
            <person name="Smith J.A."/>
            <person name="Cushman J.C."/>
            <person name="Paull R.E."/>
            <person name="Yu Q."/>
        </authorList>
    </citation>
    <scope>NUCLEOTIDE SEQUENCE [LARGE SCALE GENOMIC DNA]</scope>
    <source>
        <strain evidence="4">cv. F153</strain>
    </source>
</reference>
<organism evidence="4 5">
    <name type="scientific">Ananas comosus</name>
    <name type="common">Pineapple</name>
    <name type="synonym">Ananas ananas</name>
    <dbReference type="NCBI Taxonomy" id="4615"/>
    <lineage>
        <taxon>Eukaryota</taxon>
        <taxon>Viridiplantae</taxon>
        <taxon>Streptophyta</taxon>
        <taxon>Embryophyta</taxon>
        <taxon>Tracheophyta</taxon>
        <taxon>Spermatophyta</taxon>
        <taxon>Magnoliopsida</taxon>
        <taxon>Liliopsida</taxon>
        <taxon>Poales</taxon>
        <taxon>Bromeliaceae</taxon>
        <taxon>Bromelioideae</taxon>
        <taxon>Ananas</taxon>
    </lineage>
</organism>
<dbReference type="PANTHER" id="PTHR45374:SF1">
    <property type="entry name" value="GLUTATHIONE S-TRANSFERASE TCHQD"/>
    <property type="match status" value="1"/>
</dbReference>
<dbReference type="Gene3D" id="1.20.1050.10">
    <property type="match status" value="1"/>
</dbReference>
<evidence type="ECO:0000313" key="4">
    <source>
        <dbReference type="Proteomes" id="UP000515123"/>
    </source>
</evidence>
<dbReference type="SFLD" id="SFLDS00019">
    <property type="entry name" value="Glutathione_Transferase_(cytos"/>
    <property type="match status" value="1"/>
</dbReference>
<name>A0A6P5GWP7_ANACO</name>
<dbReference type="CDD" id="cd00299">
    <property type="entry name" value="GST_C_family"/>
    <property type="match status" value="1"/>
</dbReference>
<dbReference type="RefSeq" id="XP_020112192.1">
    <property type="nucleotide sequence ID" value="XM_020256603.1"/>
</dbReference>
<accession>A0A6P5GWP7</accession>
<protein>
    <submittedName>
        <fullName evidence="5">Glutathione S-transferase TCHQD isoform X1</fullName>
    </submittedName>
</protein>
<evidence type="ECO:0000256" key="1">
    <source>
        <dbReference type="RuleBase" id="RU003494"/>
    </source>
</evidence>